<dbReference type="PROSITE" id="PS51348">
    <property type="entry name" value="GLYCOSYL_HYDROL_F22_2"/>
    <property type="match status" value="1"/>
</dbReference>
<name>A0A6P4FW74_DRORH</name>
<comment type="catalytic activity">
    <reaction evidence="1">
        <text>Hydrolysis of (1-&gt;4)-beta-linkages between N-acetylmuramic acid and N-acetyl-D-glucosamine residues in a peptidoglycan and between N-acetyl-D-glucosamine residues in chitodextrins.</text>
        <dbReference type="EC" id="3.2.1.17"/>
    </reaction>
</comment>
<evidence type="ECO:0000313" key="11">
    <source>
        <dbReference type="EnsemblMetazoa" id="XP_016989441.1"/>
    </source>
</evidence>
<evidence type="ECO:0000256" key="4">
    <source>
        <dbReference type="ARBA" id="ARBA00022638"/>
    </source>
</evidence>
<evidence type="ECO:0000256" key="2">
    <source>
        <dbReference type="ARBA" id="ARBA00012732"/>
    </source>
</evidence>
<dbReference type="InterPro" id="IPR019799">
    <property type="entry name" value="Glyco_hydro_22_CS"/>
</dbReference>
<organism evidence="13">
    <name type="scientific">Drosophila rhopaloa</name>
    <name type="common">Fruit fly</name>
    <dbReference type="NCBI Taxonomy" id="1041015"/>
    <lineage>
        <taxon>Eukaryota</taxon>
        <taxon>Metazoa</taxon>
        <taxon>Ecdysozoa</taxon>
        <taxon>Arthropoda</taxon>
        <taxon>Hexapoda</taxon>
        <taxon>Insecta</taxon>
        <taxon>Pterygota</taxon>
        <taxon>Neoptera</taxon>
        <taxon>Endopterygota</taxon>
        <taxon>Diptera</taxon>
        <taxon>Brachycera</taxon>
        <taxon>Muscomorpha</taxon>
        <taxon>Ephydroidea</taxon>
        <taxon>Drosophilidae</taxon>
        <taxon>Drosophila</taxon>
        <taxon>Sophophora</taxon>
    </lineage>
</organism>
<feature type="domain" description="Glycosyl hydrolases family 22 (GH22)" evidence="10">
    <location>
        <begin position="143"/>
        <end position="161"/>
    </location>
</feature>
<evidence type="ECO:0000256" key="7">
    <source>
        <dbReference type="ARBA" id="ARBA00023157"/>
    </source>
</evidence>
<reference evidence="12" key="1">
    <citation type="journal article" date="2021" name="Elife">
        <title>Highly contiguous assemblies of 101 drosophilid genomes.</title>
        <authorList>
            <person name="Kim B.Y."/>
            <person name="Wang J.R."/>
            <person name="Miller D.E."/>
            <person name="Barmina O."/>
            <person name="Delaney E."/>
            <person name="Thompson A."/>
            <person name="Comeault A.A."/>
            <person name="Peede D."/>
            <person name="D'Agostino E.R."/>
            <person name="Pelaez J."/>
            <person name="Aguilar J.M."/>
            <person name="Haji D."/>
            <person name="Matsunaga T."/>
            <person name="Armstrong E.E."/>
            <person name="Zych M."/>
            <person name="Ogawa Y."/>
            <person name="Stamenkovic-Radak M."/>
            <person name="Jelic M."/>
            <person name="Veselinovic M.S."/>
            <person name="Tanaskovic M."/>
            <person name="Eric P."/>
            <person name="Gao J.J."/>
            <person name="Katoh T.K."/>
            <person name="Toda M.J."/>
            <person name="Watabe H."/>
            <person name="Watada M."/>
            <person name="Davis J.S."/>
            <person name="Moyle L.C."/>
            <person name="Manoli G."/>
            <person name="Bertolini E."/>
            <person name="Kostal V."/>
            <person name="Hawley R.S."/>
            <person name="Takahashi A."/>
            <person name="Jones C.D."/>
            <person name="Price D.K."/>
            <person name="Whiteman N."/>
            <person name="Kopp A."/>
            <person name="Matute D.R."/>
            <person name="Petrov D.A."/>
        </authorList>
    </citation>
    <scope>NUCLEOTIDE SEQUENCE [LARGE SCALE GENOMIC DNA]</scope>
</reference>
<dbReference type="Proteomes" id="UP001652680">
    <property type="component" value="Unassembled WGS sequence"/>
</dbReference>
<evidence type="ECO:0000256" key="8">
    <source>
        <dbReference type="ARBA" id="ARBA00023295"/>
    </source>
</evidence>
<keyword evidence="6" id="KW-0378">Hydrolase</keyword>
<dbReference type="AlphaFoldDB" id="A0A6P4FW74"/>
<evidence type="ECO:0000256" key="5">
    <source>
        <dbReference type="ARBA" id="ARBA00022729"/>
    </source>
</evidence>
<dbReference type="OrthoDB" id="6692707at2759"/>
<evidence type="ECO:0000259" key="10">
    <source>
        <dbReference type="PROSITE" id="PS00128"/>
    </source>
</evidence>
<keyword evidence="3" id="KW-0929">Antimicrobial</keyword>
<keyword evidence="8" id="KW-0326">Glycosidase</keyword>
<dbReference type="CDD" id="cd16899">
    <property type="entry name" value="LYZ_C_invert"/>
    <property type="match status" value="1"/>
</dbReference>
<dbReference type="EnsemblMetazoa" id="XM_017133952.2">
    <property type="protein sequence ID" value="XP_016989441.1"/>
    <property type="gene ID" value="LOC108051739"/>
</dbReference>
<gene>
    <name evidence="13" type="primary">LOC108051739</name>
    <name evidence="11" type="synonym">108051739</name>
</gene>
<dbReference type="PRINTS" id="PR00135">
    <property type="entry name" value="LYZLACT"/>
</dbReference>
<evidence type="ECO:0000256" key="9">
    <source>
        <dbReference type="RuleBase" id="RU004440"/>
    </source>
</evidence>
<dbReference type="EC" id="3.2.1.17" evidence="2"/>
<dbReference type="PANTHER" id="PTHR11407:SF63">
    <property type="entry name" value="LYSOZYME C"/>
    <property type="match status" value="1"/>
</dbReference>
<dbReference type="SUPFAM" id="SSF53955">
    <property type="entry name" value="Lysozyme-like"/>
    <property type="match status" value="1"/>
</dbReference>
<evidence type="ECO:0000256" key="6">
    <source>
        <dbReference type="ARBA" id="ARBA00022801"/>
    </source>
</evidence>
<evidence type="ECO:0000256" key="3">
    <source>
        <dbReference type="ARBA" id="ARBA00022529"/>
    </source>
</evidence>
<proteinExistence type="inferred from homology"/>
<dbReference type="FunFam" id="1.10.530.10:FF:000024">
    <property type="entry name" value="C-type lysozyme"/>
    <property type="match status" value="1"/>
</dbReference>
<dbReference type="RefSeq" id="XP_016989441.1">
    <property type="nucleotide sequence ID" value="XM_017133952.1"/>
</dbReference>
<keyword evidence="7" id="KW-1015">Disulfide bond</keyword>
<keyword evidence="5" id="KW-0732">Signal</keyword>
<dbReference type="InterPro" id="IPR001916">
    <property type="entry name" value="Glyco_hydro_22"/>
</dbReference>
<sequence>MSEEILKLGSAASHRRASFSSDPIGCANHMYLKARHRKTKPTERGLLKMKTLCLWLAPVLILLLLGSKEVESKKYQRCELTRVLVENYNFDKTFISNWICLVEHESYLDTRKITRKENESKNYGLFQINSRDYCTEGRKGGQCNMKCEDFSNDDIGDDIACAKMIQEREGFKYWKGWDRFCRNPQNLPNLRVVCNLRSLSPLRSTRGFLPG</sequence>
<keyword evidence="4" id="KW-0081">Bacteriolytic enzyme</keyword>
<protein>
    <recommendedName>
        <fullName evidence="2">lysozyme</fullName>
        <ecNumber evidence="2">3.2.1.17</ecNumber>
    </recommendedName>
</protein>
<evidence type="ECO:0000256" key="1">
    <source>
        <dbReference type="ARBA" id="ARBA00000632"/>
    </source>
</evidence>
<dbReference type="Pfam" id="PF00062">
    <property type="entry name" value="Lys"/>
    <property type="match status" value="1"/>
</dbReference>
<evidence type="ECO:0000313" key="12">
    <source>
        <dbReference type="Proteomes" id="UP001652680"/>
    </source>
</evidence>
<keyword evidence="12" id="KW-1185">Reference proteome</keyword>
<evidence type="ECO:0000313" key="13">
    <source>
        <dbReference type="RefSeq" id="XP_016989441.1"/>
    </source>
</evidence>
<dbReference type="GeneID" id="108051739"/>
<dbReference type="PROSITE" id="PS00128">
    <property type="entry name" value="GLYCOSYL_HYDROL_F22_1"/>
    <property type="match status" value="1"/>
</dbReference>
<reference evidence="13" key="2">
    <citation type="submission" date="2025-04" db="UniProtKB">
        <authorList>
            <consortium name="RefSeq"/>
        </authorList>
    </citation>
    <scope>IDENTIFICATION</scope>
</reference>
<accession>A0A6P4FW74</accession>
<dbReference type="Gene3D" id="1.10.530.10">
    <property type="match status" value="1"/>
</dbReference>
<dbReference type="PANTHER" id="PTHR11407">
    <property type="entry name" value="LYSOZYME C"/>
    <property type="match status" value="1"/>
</dbReference>
<dbReference type="GO" id="GO:0031640">
    <property type="term" value="P:killing of cells of another organism"/>
    <property type="evidence" value="ECO:0007669"/>
    <property type="project" value="UniProtKB-KW"/>
</dbReference>
<dbReference type="GO" id="GO:0042742">
    <property type="term" value="P:defense response to bacterium"/>
    <property type="evidence" value="ECO:0007669"/>
    <property type="project" value="UniProtKB-KW"/>
</dbReference>
<dbReference type="InterPro" id="IPR023346">
    <property type="entry name" value="Lysozyme-like_dom_sf"/>
</dbReference>
<dbReference type="SMART" id="SM00263">
    <property type="entry name" value="LYZ1"/>
    <property type="match status" value="1"/>
</dbReference>
<comment type="similarity">
    <text evidence="9">Belongs to the glycosyl hydrolase 22 family.</text>
</comment>
<dbReference type="GO" id="GO:0003796">
    <property type="term" value="F:lysozyme activity"/>
    <property type="evidence" value="ECO:0007669"/>
    <property type="project" value="UniProtKB-EC"/>
</dbReference>
<reference evidence="11" key="3">
    <citation type="submission" date="2025-05" db="UniProtKB">
        <authorList>
            <consortium name="EnsemblMetazoa"/>
        </authorList>
    </citation>
    <scope>IDENTIFICATION</scope>
</reference>